<dbReference type="InterPro" id="IPR050258">
    <property type="entry name" value="Leguminous_Lectin"/>
</dbReference>
<gene>
    <name evidence="4" type="ORF">MANES_12G124500v8</name>
</gene>
<feature type="domain" description="Legume lectin" evidence="3">
    <location>
        <begin position="30"/>
        <end position="266"/>
    </location>
</feature>
<accession>A0A2C9UVY5</accession>
<dbReference type="InterPro" id="IPR019825">
    <property type="entry name" value="Lectin_legB_Mn/Ca_BS"/>
</dbReference>
<dbReference type="STRING" id="3983.A0A2C9UVY5"/>
<organism evidence="4 5">
    <name type="scientific">Manihot esculenta</name>
    <name type="common">Cassava</name>
    <name type="synonym">Jatropha manihot</name>
    <dbReference type="NCBI Taxonomy" id="3983"/>
    <lineage>
        <taxon>Eukaryota</taxon>
        <taxon>Viridiplantae</taxon>
        <taxon>Streptophyta</taxon>
        <taxon>Embryophyta</taxon>
        <taxon>Tracheophyta</taxon>
        <taxon>Spermatophyta</taxon>
        <taxon>Magnoliopsida</taxon>
        <taxon>eudicotyledons</taxon>
        <taxon>Gunneridae</taxon>
        <taxon>Pentapetalae</taxon>
        <taxon>rosids</taxon>
        <taxon>fabids</taxon>
        <taxon>Malpighiales</taxon>
        <taxon>Euphorbiaceae</taxon>
        <taxon>Crotonoideae</taxon>
        <taxon>Manihoteae</taxon>
        <taxon>Manihot</taxon>
    </lineage>
</organism>
<name>A0A2C9UVY5_MANES</name>
<dbReference type="OrthoDB" id="831921at2759"/>
<dbReference type="Pfam" id="PF00139">
    <property type="entry name" value="Lectin_legB"/>
    <property type="match status" value="1"/>
</dbReference>
<evidence type="ECO:0000256" key="1">
    <source>
        <dbReference type="ARBA" id="ARBA00007606"/>
    </source>
</evidence>
<protein>
    <recommendedName>
        <fullName evidence="3">Legume lectin domain-containing protein</fullName>
    </recommendedName>
</protein>
<dbReference type="InterPro" id="IPR013320">
    <property type="entry name" value="ConA-like_dom_sf"/>
</dbReference>
<keyword evidence="5" id="KW-1185">Reference proteome</keyword>
<dbReference type="Gramene" id="Manes.12G124500.1.v8.1">
    <property type="protein sequence ID" value="Manes.12G124500.1.v8.1.CDS.1"/>
    <property type="gene ID" value="Manes.12G124500.v8.1"/>
</dbReference>
<dbReference type="InterPro" id="IPR016363">
    <property type="entry name" value="L-lectin"/>
</dbReference>
<keyword evidence="2" id="KW-0430">Lectin</keyword>
<dbReference type="PIRSF" id="PIRSF002690">
    <property type="entry name" value="L-type_lectin_plant"/>
    <property type="match status" value="1"/>
</dbReference>
<dbReference type="CDD" id="cd06899">
    <property type="entry name" value="lectin_legume_LecRK_Arcelin_ConA"/>
    <property type="match status" value="1"/>
</dbReference>
<dbReference type="EMBL" id="CM004398">
    <property type="protein sequence ID" value="OAY35717.1"/>
    <property type="molecule type" value="Genomic_DNA"/>
</dbReference>
<evidence type="ECO:0000259" key="3">
    <source>
        <dbReference type="Pfam" id="PF00139"/>
    </source>
</evidence>
<dbReference type="GO" id="GO:0030246">
    <property type="term" value="F:carbohydrate binding"/>
    <property type="evidence" value="ECO:0007669"/>
    <property type="project" value="UniProtKB-KW"/>
</dbReference>
<dbReference type="Gene3D" id="2.60.120.200">
    <property type="match status" value="1"/>
</dbReference>
<reference evidence="5" key="1">
    <citation type="journal article" date="2016" name="Nat. Biotechnol.">
        <title>Sequencing wild and cultivated cassava and related species reveals extensive interspecific hybridization and genetic diversity.</title>
        <authorList>
            <person name="Bredeson J.V."/>
            <person name="Lyons J.B."/>
            <person name="Prochnik S.E."/>
            <person name="Wu G.A."/>
            <person name="Ha C.M."/>
            <person name="Edsinger-Gonzales E."/>
            <person name="Grimwood J."/>
            <person name="Schmutz J."/>
            <person name="Rabbi I.Y."/>
            <person name="Egesi C."/>
            <person name="Nauluvula P."/>
            <person name="Lebot V."/>
            <person name="Ndunguru J."/>
            <person name="Mkamilo G."/>
            <person name="Bart R.S."/>
            <person name="Setter T.L."/>
            <person name="Gleadow R.M."/>
            <person name="Kulakow P."/>
            <person name="Ferguson M.E."/>
            <person name="Rounsley S."/>
            <person name="Rokhsar D.S."/>
        </authorList>
    </citation>
    <scope>NUCLEOTIDE SEQUENCE [LARGE SCALE GENOMIC DNA]</scope>
    <source>
        <strain evidence="5">cv. AM560-2</strain>
    </source>
</reference>
<sequence length="268" mass="29695">MAVQPQQTLLFFLTKIFFLCSVFLLPRVNSVSFTFNAFNPNMGGISFQGDAFSSSGVLQLSRNQIDNNLTYSAGRASYIRPVHIWDANTGQLTDFTTRFSFIAKDVRDSTIYGDGLTFFLAPVDSEIPPKAVGGYLALFSPENALNVSKANQIVAVEFDSYSNAWDPGYDHVGINVNSIVSVAEVSWKSNIYNGEVVNAWVNYDSVSKNMSVFVSDTQNPVFRGIYSFSYNVDLRDVLPEWARIGFSASTGTAVETNSILSWEFYSTL</sequence>
<dbReference type="Proteomes" id="UP000091857">
    <property type="component" value="Chromosome 12"/>
</dbReference>
<evidence type="ECO:0000313" key="5">
    <source>
        <dbReference type="Proteomes" id="UP000091857"/>
    </source>
</evidence>
<dbReference type="AlphaFoldDB" id="A0A2C9UVY5"/>
<evidence type="ECO:0000256" key="2">
    <source>
        <dbReference type="ARBA" id="ARBA00022734"/>
    </source>
</evidence>
<dbReference type="PANTHER" id="PTHR32401">
    <property type="entry name" value="CONCANAVALIN A-LIKE LECTIN FAMILY PROTEIN"/>
    <property type="match status" value="1"/>
</dbReference>
<comment type="similarity">
    <text evidence="1">Belongs to the leguminous lectin family.</text>
</comment>
<proteinExistence type="inferred from homology"/>
<dbReference type="FunFam" id="2.60.120.200:FF:000103">
    <property type="entry name" value="L-type lectin-domain containing receptor kinase IX.1"/>
    <property type="match status" value="1"/>
</dbReference>
<dbReference type="PANTHER" id="PTHR32401:SF47">
    <property type="entry name" value="LEGUME LECTIN DOMAIN-CONTAINING PROTEIN"/>
    <property type="match status" value="1"/>
</dbReference>
<dbReference type="PROSITE" id="PS00307">
    <property type="entry name" value="LECTIN_LEGUME_BETA"/>
    <property type="match status" value="1"/>
</dbReference>
<evidence type="ECO:0000313" key="4">
    <source>
        <dbReference type="EMBL" id="OAY35717.1"/>
    </source>
</evidence>
<dbReference type="InterPro" id="IPR001220">
    <property type="entry name" value="Legume_lectin_dom"/>
</dbReference>
<comment type="caution">
    <text evidence="4">The sequence shown here is derived from an EMBL/GenBank/DDBJ whole genome shotgun (WGS) entry which is preliminary data.</text>
</comment>
<dbReference type="SUPFAM" id="SSF49899">
    <property type="entry name" value="Concanavalin A-like lectins/glucanases"/>
    <property type="match status" value="1"/>
</dbReference>